<name>A0A2Z7D2T2_9LAMI</name>
<dbReference type="EMBL" id="KQ991616">
    <property type="protein sequence ID" value="KZV51466.1"/>
    <property type="molecule type" value="Genomic_DNA"/>
</dbReference>
<protein>
    <recommendedName>
        <fullName evidence="3">Retrovirus-related Pol polyprotein from transposon TNT 1-94</fullName>
    </recommendedName>
</protein>
<sequence length="67" mass="7630">MKRYGKDVKDERIIGKILQSLDSKFDYIVVAIEESKDLAALTVDELFGSLQAHEERLKKLHESVGKP</sequence>
<dbReference type="AlphaFoldDB" id="A0A2Z7D2T2"/>
<dbReference type="Proteomes" id="UP000250235">
    <property type="component" value="Unassembled WGS sequence"/>
</dbReference>
<reference evidence="1 2" key="1">
    <citation type="journal article" date="2015" name="Proc. Natl. Acad. Sci. U.S.A.">
        <title>The resurrection genome of Boea hygrometrica: A blueprint for survival of dehydration.</title>
        <authorList>
            <person name="Xiao L."/>
            <person name="Yang G."/>
            <person name="Zhang L."/>
            <person name="Yang X."/>
            <person name="Zhao S."/>
            <person name="Ji Z."/>
            <person name="Zhou Q."/>
            <person name="Hu M."/>
            <person name="Wang Y."/>
            <person name="Chen M."/>
            <person name="Xu Y."/>
            <person name="Jin H."/>
            <person name="Xiao X."/>
            <person name="Hu G."/>
            <person name="Bao F."/>
            <person name="Hu Y."/>
            <person name="Wan P."/>
            <person name="Li L."/>
            <person name="Deng X."/>
            <person name="Kuang T."/>
            <person name="Xiang C."/>
            <person name="Zhu J.K."/>
            <person name="Oliver M.J."/>
            <person name="He Y."/>
        </authorList>
    </citation>
    <scope>NUCLEOTIDE SEQUENCE [LARGE SCALE GENOMIC DNA]</scope>
    <source>
        <strain evidence="2">cv. XS01</strain>
    </source>
</reference>
<evidence type="ECO:0008006" key="3">
    <source>
        <dbReference type="Google" id="ProtNLM"/>
    </source>
</evidence>
<gene>
    <name evidence="1" type="ORF">F511_06934</name>
</gene>
<accession>A0A2Z7D2T2</accession>
<evidence type="ECO:0000313" key="1">
    <source>
        <dbReference type="EMBL" id="KZV51466.1"/>
    </source>
</evidence>
<organism evidence="1 2">
    <name type="scientific">Dorcoceras hygrometricum</name>
    <dbReference type="NCBI Taxonomy" id="472368"/>
    <lineage>
        <taxon>Eukaryota</taxon>
        <taxon>Viridiplantae</taxon>
        <taxon>Streptophyta</taxon>
        <taxon>Embryophyta</taxon>
        <taxon>Tracheophyta</taxon>
        <taxon>Spermatophyta</taxon>
        <taxon>Magnoliopsida</taxon>
        <taxon>eudicotyledons</taxon>
        <taxon>Gunneridae</taxon>
        <taxon>Pentapetalae</taxon>
        <taxon>asterids</taxon>
        <taxon>lamiids</taxon>
        <taxon>Lamiales</taxon>
        <taxon>Gesneriaceae</taxon>
        <taxon>Didymocarpoideae</taxon>
        <taxon>Trichosporeae</taxon>
        <taxon>Loxocarpinae</taxon>
        <taxon>Dorcoceras</taxon>
    </lineage>
</organism>
<proteinExistence type="predicted"/>
<keyword evidence="2" id="KW-1185">Reference proteome</keyword>
<dbReference type="OrthoDB" id="1742098at2759"/>
<dbReference type="Pfam" id="PF14223">
    <property type="entry name" value="Retrotran_gag_2"/>
    <property type="match status" value="1"/>
</dbReference>
<evidence type="ECO:0000313" key="2">
    <source>
        <dbReference type="Proteomes" id="UP000250235"/>
    </source>
</evidence>